<feature type="domain" description="Tetrapyrrole biosynthesis glutamyl-tRNA reductase dimerisation" evidence="2">
    <location>
        <begin position="44"/>
        <end position="133"/>
    </location>
</feature>
<sequence>MTGAPSDDRTADRDGYDAAASTARSPQSGSTDGSASTVATEQRERAAPDVDAAVARIYGRADEIREQEVETALSKLDARGDLSAADRAAVERLADRLVTRLIAVPERGLRAAADGDSEKGSQRTVETALELFG</sequence>
<evidence type="ECO:0000313" key="4">
    <source>
        <dbReference type="Proteomes" id="UP001596432"/>
    </source>
</evidence>
<dbReference type="GeneID" id="78819375"/>
<gene>
    <name evidence="3" type="ORF">ACFQMA_04640</name>
</gene>
<dbReference type="EMBL" id="JBHTAS010000001">
    <property type="protein sequence ID" value="MFC7139125.1"/>
    <property type="molecule type" value="Genomic_DNA"/>
</dbReference>
<dbReference type="SUPFAM" id="SSF69075">
    <property type="entry name" value="Glutamyl tRNA-reductase dimerization domain"/>
    <property type="match status" value="1"/>
</dbReference>
<reference evidence="3 4" key="1">
    <citation type="journal article" date="2019" name="Int. J. Syst. Evol. Microbiol.">
        <title>The Global Catalogue of Microorganisms (GCM) 10K type strain sequencing project: providing services to taxonomists for standard genome sequencing and annotation.</title>
        <authorList>
            <consortium name="The Broad Institute Genomics Platform"/>
            <consortium name="The Broad Institute Genome Sequencing Center for Infectious Disease"/>
            <person name="Wu L."/>
            <person name="Ma J."/>
        </authorList>
    </citation>
    <scope>NUCLEOTIDE SEQUENCE [LARGE SCALE GENOMIC DNA]</scope>
    <source>
        <strain evidence="3 4">XZYJT29</strain>
    </source>
</reference>
<evidence type="ECO:0000313" key="3">
    <source>
        <dbReference type="EMBL" id="MFC7139125.1"/>
    </source>
</evidence>
<dbReference type="Pfam" id="PF00745">
    <property type="entry name" value="GlutR_dimer"/>
    <property type="match status" value="1"/>
</dbReference>
<dbReference type="Proteomes" id="UP001596432">
    <property type="component" value="Unassembled WGS sequence"/>
</dbReference>
<name>A0ABD5XVP5_9EURY</name>
<dbReference type="AlphaFoldDB" id="A0ABD5XVP5"/>
<protein>
    <recommendedName>
        <fullName evidence="2">Tetrapyrrole biosynthesis glutamyl-tRNA reductase dimerisation domain-containing protein</fullName>
    </recommendedName>
</protein>
<comment type="caution">
    <text evidence="3">The sequence shown here is derived from an EMBL/GenBank/DDBJ whole genome shotgun (WGS) entry which is preliminary data.</text>
</comment>
<accession>A0ABD5XVP5</accession>
<evidence type="ECO:0000256" key="1">
    <source>
        <dbReference type="SAM" id="MobiDB-lite"/>
    </source>
</evidence>
<organism evidence="3 4">
    <name type="scientific">Halosimplex aquaticum</name>
    <dbReference type="NCBI Taxonomy" id="3026162"/>
    <lineage>
        <taxon>Archaea</taxon>
        <taxon>Methanobacteriati</taxon>
        <taxon>Methanobacteriota</taxon>
        <taxon>Stenosarchaea group</taxon>
        <taxon>Halobacteria</taxon>
        <taxon>Halobacteriales</taxon>
        <taxon>Haloarculaceae</taxon>
        <taxon>Halosimplex</taxon>
    </lineage>
</organism>
<dbReference type="InterPro" id="IPR015896">
    <property type="entry name" value="4pyrrol_synth_GluRdtase_dimer"/>
</dbReference>
<evidence type="ECO:0000259" key="2">
    <source>
        <dbReference type="Pfam" id="PF00745"/>
    </source>
</evidence>
<dbReference type="RefSeq" id="WP_274324724.1">
    <property type="nucleotide sequence ID" value="NZ_CP118158.1"/>
</dbReference>
<feature type="compositionally biased region" description="Polar residues" evidence="1">
    <location>
        <begin position="22"/>
        <end position="40"/>
    </location>
</feature>
<feature type="region of interest" description="Disordered" evidence="1">
    <location>
        <begin position="1"/>
        <end position="48"/>
    </location>
</feature>
<dbReference type="InterPro" id="IPR036453">
    <property type="entry name" value="GluRdtase_dimer_dom_sf"/>
</dbReference>
<keyword evidence="4" id="KW-1185">Reference proteome</keyword>
<feature type="compositionally biased region" description="Basic and acidic residues" evidence="1">
    <location>
        <begin position="1"/>
        <end position="16"/>
    </location>
</feature>
<proteinExistence type="predicted"/>